<dbReference type="SUPFAM" id="SSF55874">
    <property type="entry name" value="ATPase domain of HSP90 chaperone/DNA topoisomerase II/histidine kinase"/>
    <property type="match status" value="1"/>
</dbReference>
<evidence type="ECO:0000256" key="1">
    <source>
        <dbReference type="ARBA" id="ARBA00000085"/>
    </source>
</evidence>
<dbReference type="InterPro" id="IPR003594">
    <property type="entry name" value="HATPase_dom"/>
</dbReference>
<dbReference type="InterPro" id="IPR005467">
    <property type="entry name" value="His_kinase_dom"/>
</dbReference>
<dbReference type="SMART" id="SM00387">
    <property type="entry name" value="HATPase_c"/>
    <property type="match status" value="1"/>
</dbReference>
<dbReference type="InterPro" id="IPR003661">
    <property type="entry name" value="HisK_dim/P_dom"/>
</dbReference>
<organism evidence="5 6">
    <name type="scientific">Cupriavidus respiraculi</name>
    <dbReference type="NCBI Taxonomy" id="195930"/>
    <lineage>
        <taxon>Bacteria</taxon>
        <taxon>Pseudomonadati</taxon>
        <taxon>Pseudomonadota</taxon>
        <taxon>Betaproteobacteria</taxon>
        <taxon>Burkholderiales</taxon>
        <taxon>Burkholderiaceae</taxon>
        <taxon>Cupriavidus</taxon>
    </lineage>
</organism>
<sequence>MPADSRTHHYFFVRRRTLALLLVGTVLLPAALLAAWGWLSLNSAMAEAEEQSALLARVVQEQASKVLESNRLANNRICDLTHGIGNTELQRREREFHRRLAQIADDLPQALALSVFDVHGALLVSSRYFPVPPVDISQREDFRAVVSEGNATHISALVHGSISPQPMFKDSMPRRGVADELLGMVSVSLRPGYFADFYQDVLVKAEGYTAALVRRDGAVLSAYPPMTRSVLPPELLAELMRGPAGSERMLRTAGLDGRDSIVALRPIAAGRLYAATLVPLAAIRAGWRHQMVTAALIALVPCAALWLLGWQSLRRLRDEELAYLSWQRERGRREDLEKRYRESRKLEAVGRLMASVAHDFRNVLSIISAHTDVLLLRAGMPVEPAVAGIRKGVASGTALAGRLLGLATKREHRRERICVRDALRECESLIRAALGPRVALQCRIEPDCRDILADKSELELALVNLAANARDAMPEGGIFELRAANVAPAERQCAQFPEGLAGRLVCLKASDNGMGMPPEVSRRALEAMYTTKPGSRGTGLGLTQVSDFCEEAGGAASIESQVGVGTTVRLYLPGAGSACGRADVVVPR</sequence>
<dbReference type="PANTHER" id="PTHR43065:SF49">
    <property type="entry name" value="HISTIDINE KINASE"/>
    <property type="match status" value="1"/>
</dbReference>
<evidence type="ECO:0000256" key="2">
    <source>
        <dbReference type="ARBA" id="ARBA00012438"/>
    </source>
</evidence>
<dbReference type="InterPro" id="IPR036890">
    <property type="entry name" value="HATPase_C_sf"/>
</dbReference>
<dbReference type="RefSeq" id="WP_224043288.1">
    <property type="nucleotide sequence ID" value="NZ_CAJZAH010000004.1"/>
</dbReference>
<dbReference type="Gene3D" id="3.30.565.10">
    <property type="entry name" value="Histidine kinase-like ATPase, C-terminal domain"/>
    <property type="match status" value="1"/>
</dbReference>
<dbReference type="Proteomes" id="UP000721236">
    <property type="component" value="Unassembled WGS sequence"/>
</dbReference>
<dbReference type="EC" id="2.7.13.3" evidence="2"/>
<comment type="caution">
    <text evidence="5">The sequence shown here is derived from an EMBL/GenBank/DDBJ whole genome shotgun (WGS) entry which is preliminary data.</text>
</comment>
<evidence type="ECO:0000313" key="5">
    <source>
        <dbReference type="EMBL" id="CAG9179138.1"/>
    </source>
</evidence>
<gene>
    <name evidence="5" type="ORF">LMG21510_03696</name>
</gene>
<dbReference type="Gene3D" id="3.30.450.20">
    <property type="entry name" value="PAS domain"/>
    <property type="match status" value="2"/>
</dbReference>
<dbReference type="EMBL" id="CAJZAH010000004">
    <property type="protein sequence ID" value="CAG9179138.1"/>
    <property type="molecule type" value="Genomic_DNA"/>
</dbReference>
<reference evidence="5 6" key="1">
    <citation type="submission" date="2021-08" db="EMBL/GenBank/DDBJ databases">
        <authorList>
            <person name="Peeters C."/>
        </authorList>
    </citation>
    <scope>NUCLEOTIDE SEQUENCE [LARGE SCALE GENOMIC DNA]</scope>
    <source>
        <strain evidence="5 6">LMG 21510</strain>
    </source>
</reference>
<dbReference type="Pfam" id="PF02518">
    <property type="entry name" value="HATPase_c"/>
    <property type="match status" value="1"/>
</dbReference>
<comment type="catalytic activity">
    <reaction evidence="1">
        <text>ATP + protein L-histidine = ADP + protein N-phospho-L-histidine.</text>
        <dbReference type="EC" id="2.7.13.3"/>
    </reaction>
</comment>
<keyword evidence="3" id="KW-0597">Phosphoprotein</keyword>
<feature type="domain" description="Histidine kinase" evidence="4">
    <location>
        <begin position="355"/>
        <end position="576"/>
    </location>
</feature>
<dbReference type="CDD" id="cd12914">
    <property type="entry name" value="PDC1_DGC_like"/>
    <property type="match status" value="1"/>
</dbReference>
<dbReference type="PANTHER" id="PTHR43065">
    <property type="entry name" value="SENSOR HISTIDINE KINASE"/>
    <property type="match status" value="1"/>
</dbReference>
<dbReference type="PROSITE" id="PS50109">
    <property type="entry name" value="HIS_KIN"/>
    <property type="match status" value="1"/>
</dbReference>
<accession>A0ABN7Z1X0</accession>
<dbReference type="Gene3D" id="1.10.287.130">
    <property type="match status" value="1"/>
</dbReference>
<dbReference type="SUPFAM" id="SSF47384">
    <property type="entry name" value="Homodimeric domain of signal transducing histidine kinase"/>
    <property type="match status" value="1"/>
</dbReference>
<dbReference type="InterPro" id="IPR036097">
    <property type="entry name" value="HisK_dim/P_sf"/>
</dbReference>
<evidence type="ECO:0000256" key="3">
    <source>
        <dbReference type="ARBA" id="ARBA00022553"/>
    </source>
</evidence>
<protein>
    <recommendedName>
        <fullName evidence="2">histidine kinase</fullName>
        <ecNumber evidence="2">2.7.13.3</ecNumber>
    </recommendedName>
</protein>
<keyword evidence="6" id="KW-1185">Reference proteome</keyword>
<evidence type="ECO:0000259" key="4">
    <source>
        <dbReference type="PROSITE" id="PS50109"/>
    </source>
</evidence>
<dbReference type="CDD" id="cd00082">
    <property type="entry name" value="HisKA"/>
    <property type="match status" value="1"/>
</dbReference>
<dbReference type="CDD" id="cd12915">
    <property type="entry name" value="PDC2_DGC_like"/>
    <property type="match status" value="1"/>
</dbReference>
<dbReference type="InterPro" id="IPR004358">
    <property type="entry name" value="Sig_transdc_His_kin-like_C"/>
</dbReference>
<evidence type="ECO:0000313" key="6">
    <source>
        <dbReference type="Proteomes" id="UP000721236"/>
    </source>
</evidence>
<name>A0ABN7Z1X0_9BURK</name>
<dbReference type="PRINTS" id="PR00344">
    <property type="entry name" value="BCTRLSENSOR"/>
</dbReference>
<proteinExistence type="predicted"/>